<reference evidence="2" key="1">
    <citation type="submission" date="2025-08" db="UniProtKB">
        <authorList>
            <consortium name="Ensembl"/>
        </authorList>
    </citation>
    <scope>IDENTIFICATION</scope>
</reference>
<dbReference type="OrthoDB" id="6112619at2759"/>
<dbReference type="AlphaFoldDB" id="A0A8C2MGR6"/>
<feature type="region of interest" description="Disordered" evidence="1">
    <location>
        <begin position="156"/>
        <end position="178"/>
    </location>
</feature>
<dbReference type="GeneID" id="100757398"/>
<dbReference type="Proteomes" id="UP000694386">
    <property type="component" value="Unplaced"/>
</dbReference>
<evidence type="ECO:0000313" key="2">
    <source>
        <dbReference type="Ensembl" id="ENSCGRP00001015498.1"/>
    </source>
</evidence>
<evidence type="ECO:0000313" key="3">
    <source>
        <dbReference type="Proteomes" id="UP000694386"/>
    </source>
</evidence>
<dbReference type="CTD" id="101653505"/>
<dbReference type="PANTHER" id="PTHR36289">
    <property type="entry name" value="CHROMOSOME 12 OPEN READING FRAME 60"/>
    <property type="match status" value="1"/>
</dbReference>
<reference evidence="2" key="2">
    <citation type="submission" date="2025-09" db="UniProtKB">
        <authorList>
            <consortium name="Ensembl"/>
        </authorList>
    </citation>
    <scope>IDENTIFICATION</scope>
</reference>
<sequence>MSFQSEKDKQRLIQAAKLFFLHIKDLVSFINKFVELFNLKMKTQIRPMDLNEDSYIKDFFEQMVKNFKEMQAMVDKKHKQMQKESLCFNMVTAVEKCATVGPHNTAKEMFKNIQTPVIASVLRSPLLGSLETSLSLLIKFPIMGLRLSDLYREETKKQRGAATTEKSTSPESPQIMPEDALRKLRDALRTEDVDKPLKTAADELEQFVKTMEPTLEFLKKAIKIMEGDICPFGEAGAK</sequence>
<dbReference type="InterPro" id="IPR027895">
    <property type="entry name" value="DUF4533"/>
</dbReference>
<dbReference type="PANTHER" id="PTHR36289:SF1">
    <property type="entry name" value="CHROMOSOME 12 OPEN READING FRAME 60"/>
    <property type="match status" value="1"/>
</dbReference>
<dbReference type="RefSeq" id="XP_003499264.1">
    <property type="nucleotide sequence ID" value="XM_003499216.4"/>
</dbReference>
<gene>
    <name evidence="2" type="primary">CUNH12orf60</name>
</gene>
<protein>
    <submittedName>
        <fullName evidence="2">cDNA sequence BC049715</fullName>
    </submittedName>
</protein>
<proteinExistence type="predicted"/>
<dbReference type="Pfam" id="PF15047">
    <property type="entry name" value="DUF4533"/>
    <property type="match status" value="1"/>
</dbReference>
<evidence type="ECO:0000256" key="1">
    <source>
        <dbReference type="SAM" id="MobiDB-lite"/>
    </source>
</evidence>
<dbReference type="Ensembl" id="ENSCGRT00001019741.1">
    <property type="protein sequence ID" value="ENSCGRP00001015498.1"/>
    <property type="gene ID" value="ENSCGRG00001016097.1"/>
</dbReference>
<organism evidence="2 3">
    <name type="scientific">Cricetulus griseus</name>
    <name type="common">Chinese hamster</name>
    <name type="synonym">Cricetulus barabensis griseus</name>
    <dbReference type="NCBI Taxonomy" id="10029"/>
    <lineage>
        <taxon>Eukaryota</taxon>
        <taxon>Metazoa</taxon>
        <taxon>Chordata</taxon>
        <taxon>Craniata</taxon>
        <taxon>Vertebrata</taxon>
        <taxon>Euteleostomi</taxon>
        <taxon>Mammalia</taxon>
        <taxon>Eutheria</taxon>
        <taxon>Euarchontoglires</taxon>
        <taxon>Glires</taxon>
        <taxon>Rodentia</taxon>
        <taxon>Myomorpha</taxon>
        <taxon>Muroidea</taxon>
        <taxon>Cricetidae</taxon>
        <taxon>Cricetinae</taxon>
        <taxon>Cricetulus</taxon>
    </lineage>
</organism>
<name>A0A8C2MGR6_CRIGR</name>
<accession>A0A8C2MGR6</accession>